<dbReference type="SUPFAM" id="SSF55781">
    <property type="entry name" value="GAF domain-like"/>
    <property type="match status" value="1"/>
</dbReference>
<feature type="domain" description="PAS" evidence="4">
    <location>
        <begin position="522"/>
        <end position="569"/>
    </location>
</feature>
<dbReference type="STRING" id="153721.MYP_3993"/>
<keyword evidence="1" id="KW-0378">Hydrolase</keyword>
<dbReference type="InterPro" id="IPR029016">
    <property type="entry name" value="GAF-like_dom_sf"/>
</dbReference>
<dbReference type="SMART" id="SM00091">
    <property type="entry name" value="PAS"/>
    <property type="match status" value="2"/>
</dbReference>
<dbReference type="CDD" id="cd00130">
    <property type="entry name" value="PAS"/>
    <property type="match status" value="2"/>
</dbReference>
<dbReference type="Gene3D" id="3.60.40.10">
    <property type="entry name" value="PPM-type phosphatase domain"/>
    <property type="match status" value="1"/>
</dbReference>
<dbReference type="eggNOG" id="COG2208">
    <property type="taxonomic scope" value="Bacteria"/>
</dbReference>
<dbReference type="AlphaFoldDB" id="A0A098LL47"/>
<keyword evidence="2" id="KW-0175">Coiled coil</keyword>
<evidence type="ECO:0000256" key="1">
    <source>
        <dbReference type="ARBA" id="ARBA00022801"/>
    </source>
</evidence>
<keyword evidence="3" id="KW-0812">Transmembrane</keyword>
<sequence>MFNKIKLSLGSKIVVFTTSLVAAALLLISYIQYSVFAKLISGTETGGKVVEEFSDDSRLYLIAASLFVVLVTIGLSFYLVRYLTQPIISLKEYLKLTEEGILANEININSGDEIGEMASITNNIVRSLKHTAHFAHTIGEGNLNTQFKPASENDVLGNSLLNMQKNLISAEIREKERNWIVNGIAEVGEILRKHNSIDLLSYDVIKYLIGKIGAIQGAFYVIEDDDENDFKKAIVMKNLYAYNRKKYKTAKFKMGEGLVGQAAIEGATIFRTEIPQDYCSITSGLIIDKKPDSILIVPLITEELTYGVVEFASLKKFSKNEVRFIEEVGPILARTIFNIHVNERTQRHLEQSQKMSAELQQQQEELRQNAEEMRATQEDLQLSNEKLEEQIEEVNKTQKRMQSLLENASEVIAIYEKNMVLRYVSPSVKRILGIDSSDLVNKKDEAHIYEEDRMAYKAMFDELLADPEKSITIQYRFIKDNGELIWLEATGKNLLSDSAVGGIILNSRDITVKRKAEMEERMRKNMQALSENSPDLITRLNCDGVITYTNPVIENYTGLKPSEFMNQSLETVSSQNGIVGVWKEILQNVISTENKLHLETNYNSHIGERVMQINAIPEYNENNLESVLVVSHDITEMKLIEREIQAKNRSIHESITYSKRIQNAIIPDSKSIQKTLPGAFILYKPRDIVSGDFPWYMEKDDSVFISVVDCTGHGVPGAMLSLVGYFQLNNIVEMCSGLNSGAILDEFDRKVNETLIKDTNEENIKDGMDIAFCKINLSKKIVEYAGAHRSLYHVSDGELTEYKGDKWAIGGGVYKNQTQFTNHKIKMKTGDMIFFFSDGFPDQFGGPQNRKLGTVKIKDAIMNNKDKSMDAIHDALNFEFESWKGEHKQTDDVLLIGVKF</sequence>
<evidence type="ECO:0000259" key="5">
    <source>
        <dbReference type="PROSITE" id="PS50113"/>
    </source>
</evidence>
<dbReference type="InterPro" id="IPR052016">
    <property type="entry name" value="Bact_Sigma-Reg"/>
</dbReference>
<dbReference type="NCBIfam" id="TIGR00229">
    <property type="entry name" value="sensory_box"/>
    <property type="match status" value="2"/>
</dbReference>
<dbReference type="InterPro" id="IPR000700">
    <property type="entry name" value="PAS-assoc_C"/>
</dbReference>
<dbReference type="Gene3D" id="6.10.340.10">
    <property type="match status" value="1"/>
</dbReference>
<evidence type="ECO:0000259" key="4">
    <source>
        <dbReference type="PROSITE" id="PS50112"/>
    </source>
</evidence>
<dbReference type="Proteomes" id="UP000030185">
    <property type="component" value="Unassembled WGS sequence"/>
</dbReference>
<feature type="domain" description="HAMP" evidence="6">
    <location>
        <begin position="81"/>
        <end position="133"/>
    </location>
</feature>
<reference evidence="7 8" key="1">
    <citation type="submission" date="2014-09" db="EMBL/GenBank/DDBJ databases">
        <title>Sporocytophaga myxococcoides PG-01 genome sequencing.</title>
        <authorList>
            <person name="Liu L."/>
            <person name="Gao P.J."/>
            <person name="Chen G.J."/>
            <person name="Wang L.S."/>
        </authorList>
    </citation>
    <scope>NUCLEOTIDE SEQUENCE [LARGE SCALE GENOMIC DNA]</scope>
    <source>
        <strain evidence="7 8">PG-01</strain>
    </source>
</reference>
<dbReference type="PROSITE" id="PS50112">
    <property type="entry name" value="PAS"/>
    <property type="match status" value="2"/>
</dbReference>
<dbReference type="InterPro" id="IPR000014">
    <property type="entry name" value="PAS"/>
</dbReference>
<feature type="domain" description="PAC" evidence="5">
    <location>
        <begin position="471"/>
        <end position="522"/>
    </location>
</feature>
<dbReference type="GO" id="GO:0016020">
    <property type="term" value="C:membrane"/>
    <property type="evidence" value="ECO:0007669"/>
    <property type="project" value="InterPro"/>
</dbReference>
<dbReference type="OrthoDB" id="1109395at2"/>
<dbReference type="SUPFAM" id="SSF55785">
    <property type="entry name" value="PYP-like sensor domain (PAS domain)"/>
    <property type="match status" value="2"/>
</dbReference>
<dbReference type="Gene3D" id="3.30.450.40">
    <property type="match status" value="1"/>
</dbReference>
<dbReference type="GO" id="GO:0007165">
    <property type="term" value="P:signal transduction"/>
    <property type="evidence" value="ECO:0007669"/>
    <property type="project" value="InterPro"/>
</dbReference>
<dbReference type="GO" id="GO:0016791">
    <property type="term" value="F:phosphatase activity"/>
    <property type="evidence" value="ECO:0007669"/>
    <property type="project" value="TreeGrafter"/>
</dbReference>
<organism evidence="7 8">
    <name type="scientific">Sporocytophaga myxococcoides</name>
    <dbReference type="NCBI Taxonomy" id="153721"/>
    <lineage>
        <taxon>Bacteria</taxon>
        <taxon>Pseudomonadati</taxon>
        <taxon>Bacteroidota</taxon>
        <taxon>Cytophagia</taxon>
        <taxon>Cytophagales</taxon>
        <taxon>Cytophagaceae</taxon>
        <taxon>Sporocytophaga</taxon>
    </lineage>
</organism>
<feature type="transmembrane region" description="Helical" evidence="3">
    <location>
        <begin position="59"/>
        <end position="80"/>
    </location>
</feature>
<evidence type="ECO:0008006" key="9">
    <source>
        <dbReference type="Google" id="ProtNLM"/>
    </source>
</evidence>
<dbReference type="InterPro" id="IPR013656">
    <property type="entry name" value="PAS_4"/>
</dbReference>
<keyword evidence="8" id="KW-1185">Reference proteome</keyword>
<dbReference type="eggNOG" id="COG2203">
    <property type="taxonomic scope" value="Bacteria"/>
</dbReference>
<dbReference type="CDD" id="cd06225">
    <property type="entry name" value="HAMP"/>
    <property type="match status" value="1"/>
</dbReference>
<proteinExistence type="predicted"/>
<keyword evidence="3" id="KW-0472">Membrane</keyword>
<accession>A0A098LL47</accession>
<dbReference type="PROSITE" id="PS50885">
    <property type="entry name" value="HAMP"/>
    <property type="match status" value="1"/>
</dbReference>
<dbReference type="InterPro" id="IPR003660">
    <property type="entry name" value="HAMP_dom"/>
</dbReference>
<evidence type="ECO:0000256" key="2">
    <source>
        <dbReference type="SAM" id="Coils"/>
    </source>
</evidence>
<dbReference type="Pfam" id="PF08447">
    <property type="entry name" value="PAS_3"/>
    <property type="match status" value="1"/>
</dbReference>
<dbReference type="Gene3D" id="3.30.450.20">
    <property type="entry name" value="PAS domain"/>
    <property type="match status" value="2"/>
</dbReference>
<dbReference type="Pfam" id="PF07228">
    <property type="entry name" value="SpoIIE"/>
    <property type="match status" value="1"/>
</dbReference>
<dbReference type="eggNOG" id="COG2202">
    <property type="taxonomic scope" value="Bacteria"/>
</dbReference>
<dbReference type="Pfam" id="PF13185">
    <property type="entry name" value="GAF_2"/>
    <property type="match status" value="1"/>
</dbReference>
<evidence type="ECO:0000313" key="7">
    <source>
        <dbReference type="EMBL" id="GAL86763.1"/>
    </source>
</evidence>
<dbReference type="PANTHER" id="PTHR43156">
    <property type="entry name" value="STAGE II SPORULATION PROTEIN E-RELATED"/>
    <property type="match status" value="1"/>
</dbReference>
<feature type="domain" description="PAS" evidence="4">
    <location>
        <begin position="397"/>
        <end position="467"/>
    </location>
</feature>
<evidence type="ECO:0000259" key="6">
    <source>
        <dbReference type="PROSITE" id="PS50885"/>
    </source>
</evidence>
<dbReference type="InterPro" id="IPR035965">
    <property type="entry name" value="PAS-like_dom_sf"/>
</dbReference>
<dbReference type="InterPro" id="IPR036457">
    <property type="entry name" value="PPM-type-like_dom_sf"/>
</dbReference>
<evidence type="ECO:0000313" key="8">
    <source>
        <dbReference type="Proteomes" id="UP000030185"/>
    </source>
</evidence>
<dbReference type="PROSITE" id="PS50113">
    <property type="entry name" value="PAC"/>
    <property type="match status" value="1"/>
</dbReference>
<dbReference type="InterPro" id="IPR003018">
    <property type="entry name" value="GAF"/>
</dbReference>
<gene>
    <name evidence="7" type="ORF">MYP_3993</name>
</gene>
<dbReference type="PANTHER" id="PTHR43156:SF9">
    <property type="entry name" value="HAMP DOMAIN-CONTAINING PROTEIN"/>
    <property type="match status" value="1"/>
</dbReference>
<comment type="caution">
    <text evidence="7">The sequence shown here is derived from an EMBL/GenBank/DDBJ whole genome shotgun (WGS) entry which is preliminary data.</text>
</comment>
<dbReference type="InterPro" id="IPR013655">
    <property type="entry name" value="PAS_fold_3"/>
</dbReference>
<evidence type="ECO:0000256" key="3">
    <source>
        <dbReference type="SAM" id="Phobius"/>
    </source>
</evidence>
<dbReference type="EMBL" id="BBLT01000009">
    <property type="protein sequence ID" value="GAL86763.1"/>
    <property type="molecule type" value="Genomic_DNA"/>
</dbReference>
<name>A0A098LL47_9BACT</name>
<protein>
    <recommendedName>
        <fullName evidence="9">Pas/pac sensor protein</fullName>
    </recommendedName>
</protein>
<feature type="coiled-coil region" evidence="2">
    <location>
        <begin position="342"/>
        <end position="411"/>
    </location>
</feature>
<feature type="transmembrane region" description="Helical" evidence="3">
    <location>
        <begin position="12"/>
        <end position="33"/>
    </location>
</feature>
<dbReference type="InterPro" id="IPR001932">
    <property type="entry name" value="PPM-type_phosphatase-like_dom"/>
</dbReference>
<dbReference type="RefSeq" id="WP_156140742.1">
    <property type="nucleotide sequence ID" value="NZ_BBLT01000009.1"/>
</dbReference>
<dbReference type="Pfam" id="PF08448">
    <property type="entry name" value="PAS_4"/>
    <property type="match status" value="1"/>
</dbReference>
<keyword evidence="3" id="KW-1133">Transmembrane helix</keyword>